<dbReference type="InterPro" id="IPR036691">
    <property type="entry name" value="Endo/exonu/phosph_ase_sf"/>
</dbReference>
<dbReference type="CDD" id="cd01650">
    <property type="entry name" value="RT_nLTR_like"/>
    <property type="match status" value="1"/>
</dbReference>
<dbReference type="AlphaFoldDB" id="A0AAE1I2I5"/>
<dbReference type="PANTHER" id="PTHR47027:SF20">
    <property type="entry name" value="REVERSE TRANSCRIPTASE-LIKE PROTEIN WITH RNA-DIRECTED DNA POLYMERASE DOMAIN"/>
    <property type="match status" value="1"/>
</dbReference>
<feature type="domain" description="Reverse transcriptase" evidence="2">
    <location>
        <begin position="469"/>
        <end position="740"/>
    </location>
</feature>
<dbReference type="PANTHER" id="PTHR47027">
    <property type="entry name" value="REVERSE TRANSCRIPTASE DOMAIN-CONTAINING PROTEIN"/>
    <property type="match status" value="1"/>
</dbReference>
<name>A0AAE1I2I5_9NEOP</name>
<proteinExistence type="predicted"/>
<feature type="region of interest" description="Disordered" evidence="1">
    <location>
        <begin position="866"/>
        <end position="893"/>
    </location>
</feature>
<sequence length="964" mass="106964">MFYHGHPTRHERGTAFMVHVSVLGAVKHHIKPASDRLSRLDIHAAPQDFSLVSAYAPVNDAEEEVKDGFYTDLNALISSVPAGSLPILLGDFNAKIGREAEVVDLAGRNSLHQVTNENGQRLVELAAARDLVIRSTMDLRSKAKTITWISNDAVTRNQIDHVLVPRRLRAAFTSTSSVPEAKLGSDHLMVLAVCSLGPTKRWAHRAPPSKLDRPFAVGRLINPEKAKEYHDRLVELLVAAPSVDNPTPDQLWDSLRSAITTAAEEVLGRDGTTRSAHWFDESCEEAVLKRAAAHDTLKEAIEEEHPDDIIQYLVEGWLEMQREAKSVCQRAKRAAQHEKLDDMEACFKAQDSASFFKLARSLRQRSGYSVGVIKAADGSLLSDPAGVQARWRDWFRDLLNVPGPAGDQQYPAPEQPAEGEVAPPSVDEVLDIIGELKKKSAPGVDGIPAPLLQHGGRAVAFALKDLIDVVIKEGAMPSEWRRSLLMPLPKKGDLSQCTNYRGIALLCVAYKVFAYFIFRRLSPFASRIVGDYQCGFRPRRSTTDQIFLLRTLLEHRWEAGKDTYLLFVDFAKAYDCVHRPSLYNYLAGAGVPSKLVDIIRVSQEGSSCAGRFRGRVSDFFDVVSGVKQGDPLAPMLFNLALEGALGELHVPTEHPELLSEPALLAYADDLAVVAATRQALVDVSARIRDNALRFGLRISPKTNYMVVSRRTDDPAHGDALQVGLDSFERVETFKYLGVLIDHKNSLDPEIRARCLAGLRTFHSLAPHLRSKKVSVRAKARLFETIERPAILYGAEAWTLNKDREARIAVAENRALRRAVGPIYDEEADRYVWRSNAECRRITGAVPILNKAKKRRLQYAGHVARGSAPPATCAMLDTSPHPRGSRPHGSPRKRLVDQVAQDARSLQVADWREAAQARDAWRTTTFGIEEQPDPYEAARQAAKRRKAERDAARDAARQLDFGDNP</sequence>
<keyword evidence="4" id="KW-1185">Reference proteome</keyword>
<dbReference type="Gene3D" id="3.60.10.10">
    <property type="entry name" value="Endonuclease/exonuclease/phosphatase"/>
    <property type="match status" value="1"/>
</dbReference>
<dbReference type="InterPro" id="IPR000477">
    <property type="entry name" value="RT_dom"/>
</dbReference>
<feature type="compositionally biased region" description="Basic residues" evidence="1">
    <location>
        <begin position="882"/>
        <end position="892"/>
    </location>
</feature>
<evidence type="ECO:0000313" key="4">
    <source>
        <dbReference type="Proteomes" id="UP001219518"/>
    </source>
</evidence>
<dbReference type="Pfam" id="PF00078">
    <property type="entry name" value="RVT_1"/>
    <property type="match status" value="1"/>
</dbReference>
<feature type="compositionally biased region" description="Basic and acidic residues" evidence="1">
    <location>
        <begin position="946"/>
        <end position="956"/>
    </location>
</feature>
<feature type="region of interest" description="Disordered" evidence="1">
    <location>
        <begin position="921"/>
        <end position="964"/>
    </location>
</feature>
<evidence type="ECO:0000259" key="2">
    <source>
        <dbReference type="PROSITE" id="PS50878"/>
    </source>
</evidence>
<dbReference type="CDD" id="cd09076">
    <property type="entry name" value="L1-EN"/>
    <property type="match status" value="1"/>
</dbReference>
<dbReference type="SUPFAM" id="SSF56219">
    <property type="entry name" value="DNase I-like"/>
    <property type="match status" value="1"/>
</dbReference>
<reference evidence="3" key="2">
    <citation type="journal article" date="2023" name="BMC Genomics">
        <title>Pest status, molecular evolution, and epigenetic factors derived from the genome assembly of Frankliniella fusca, a thysanopteran phytovirus vector.</title>
        <authorList>
            <person name="Catto M.A."/>
            <person name="Labadie P.E."/>
            <person name="Jacobson A.L."/>
            <person name="Kennedy G.G."/>
            <person name="Srinivasan R."/>
            <person name="Hunt B.G."/>
        </authorList>
    </citation>
    <scope>NUCLEOTIDE SEQUENCE</scope>
    <source>
        <strain evidence="3">PL_HMW_Pooled</strain>
    </source>
</reference>
<comment type="caution">
    <text evidence="3">The sequence shown here is derived from an EMBL/GenBank/DDBJ whole genome shotgun (WGS) entry which is preliminary data.</text>
</comment>
<evidence type="ECO:0000313" key="3">
    <source>
        <dbReference type="EMBL" id="KAK3931389.1"/>
    </source>
</evidence>
<dbReference type="InterPro" id="IPR043502">
    <property type="entry name" value="DNA/RNA_pol_sf"/>
</dbReference>
<dbReference type="PROSITE" id="PS50878">
    <property type="entry name" value="RT_POL"/>
    <property type="match status" value="1"/>
</dbReference>
<dbReference type="EMBL" id="JAHWGI010001423">
    <property type="protein sequence ID" value="KAK3931389.1"/>
    <property type="molecule type" value="Genomic_DNA"/>
</dbReference>
<dbReference type="GO" id="GO:0071897">
    <property type="term" value="P:DNA biosynthetic process"/>
    <property type="evidence" value="ECO:0007669"/>
    <property type="project" value="UniProtKB-ARBA"/>
</dbReference>
<dbReference type="Proteomes" id="UP001219518">
    <property type="component" value="Unassembled WGS sequence"/>
</dbReference>
<organism evidence="3 4">
    <name type="scientific">Frankliniella fusca</name>
    <dbReference type="NCBI Taxonomy" id="407009"/>
    <lineage>
        <taxon>Eukaryota</taxon>
        <taxon>Metazoa</taxon>
        <taxon>Ecdysozoa</taxon>
        <taxon>Arthropoda</taxon>
        <taxon>Hexapoda</taxon>
        <taxon>Insecta</taxon>
        <taxon>Pterygota</taxon>
        <taxon>Neoptera</taxon>
        <taxon>Paraneoptera</taxon>
        <taxon>Thysanoptera</taxon>
        <taxon>Terebrantia</taxon>
        <taxon>Thripoidea</taxon>
        <taxon>Thripidae</taxon>
        <taxon>Frankliniella</taxon>
    </lineage>
</organism>
<protein>
    <submittedName>
        <fullName evidence="3">Transposon TX1 uncharacterized 149 kDa protein</fullName>
    </submittedName>
</protein>
<gene>
    <name evidence="3" type="ORF">KUF71_006377</name>
</gene>
<accession>A0AAE1I2I5</accession>
<reference evidence="3" key="1">
    <citation type="submission" date="2021-07" db="EMBL/GenBank/DDBJ databases">
        <authorList>
            <person name="Catto M.A."/>
            <person name="Jacobson A."/>
            <person name="Kennedy G."/>
            <person name="Labadie P."/>
            <person name="Hunt B.G."/>
            <person name="Srinivasan R."/>
        </authorList>
    </citation>
    <scope>NUCLEOTIDE SEQUENCE</scope>
    <source>
        <strain evidence="3">PL_HMW_Pooled</strain>
        <tissue evidence="3">Head</tissue>
    </source>
</reference>
<evidence type="ECO:0000256" key="1">
    <source>
        <dbReference type="SAM" id="MobiDB-lite"/>
    </source>
</evidence>
<dbReference type="SUPFAM" id="SSF56672">
    <property type="entry name" value="DNA/RNA polymerases"/>
    <property type="match status" value="1"/>
</dbReference>